<keyword evidence="4" id="KW-1185">Reference proteome</keyword>
<dbReference type="GO" id="GO:0043164">
    <property type="term" value="P:Gram-negative-bacterium-type cell wall biogenesis"/>
    <property type="evidence" value="ECO:0007669"/>
    <property type="project" value="TreeGrafter"/>
</dbReference>
<feature type="domain" description="DUF218" evidence="2">
    <location>
        <begin position="161"/>
        <end position="307"/>
    </location>
</feature>
<gene>
    <name evidence="3" type="ORF">AEAE_0699</name>
</gene>
<organism evidence="3 4">
    <name type="scientific">Aeriscardovia aeriphila</name>
    <dbReference type="NCBI Taxonomy" id="218139"/>
    <lineage>
        <taxon>Bacteria</taxon>
        <taxon>Bacillati</taxon>
        <taxon>Actinomycetota</taxon>
        <taxon>Actinomycetes</taxon>
        <taxon>Bifidobacteriales</taxon>
        <taxon>Bifidobacteriaceae</taxon>
        <taxon>Aeriscardovia</taxon>
    </lineage>
</organism>
<dbReference type="Pfam" id="PF02698">
    <property type="entry name" value="DUF218"/>
    <property type="match status" value="1"/>
</dbReference>
<dbReference type="InterPro" id="IPR003848">
    <property type="entry name" value="DUF218"/>
</dbReference>
<reference evidence="3 4" key="1">
    <citation type="journal article" date="2017" name="BMC Genomics">
        <title>Comparative genomic and phylogenomic analyses of the Bifidobacteriaceae family.</title>
        <authorList>
            <person name="Lugli G.A."/>
            <person name="Milani C."/>
            <person name="Turroni F."/>
            <person name="Duranti S."/>
            <person name="Mancabelli L."/>
            <person name="Mangifesta M."/>
            <person name="Ferrario C."/>
            <person name="Modesto M."/>
            <person name="Mattarelli P."/>
            <person name="Jiri K."/>
            <person name="van Sinderen D."/>
            <person name="Ventura M."/>
        </authorList>
    </citation>
    <scope>NUCLEOTIDE SEQUENCE [LARGE SCALE GENOMIC DNA]</scope>
    <source>
        <strain evidence="3 4">LMG 21773</strain>
    </source>
</reference>
<keyword evidence="1" id="KW-0812">Transmembrane</keyword>
<evidence type="ECO:0000256" key="1">
    <source>
        <dbReference type="SAM" id="Phobius"/>
    </source>
</evidence>
<dbReference type="InterPro" id="IPR014729">
    <property type="entry name" value="Rossmann-like_a/b/a_fold"/>
</dbReference>
<proteinExistence type="predicted"/>
<feature type="transmembrane region" description="Helical" evidence="1">
    <location>
        <begin position="121"/>
        <end position="146"/>
    </location>
</feature>
<dbReference type="PANTHER" id="PTHR30336">
    <property type="entry name" value="INNER MEMBRANE PROTEIN, PROBABLE PERMEASE"/>
    <property type="match status" value="1"/>
</dbReference>
<dbReference type="RefSeq" id="WP_094689767.1">
    <property type="nucleotide sequence ID" value="NZ_JACBYZ010000001.1"/>
</dbReference>
<evidence type="ECO:0000313" key="4">
    <source>
        <dbReference type="Proteomes" id="UP000228976"/>
    </source>
</evidence>
<sequence length="334" mass="37588">MKILGPLIVYSPSIALAIAFGLCYRKEPRQFKNAVLLGFFLITFLPTLLMSFGHVSMVAPLFFAILLAPVITIAFLFMNTFVVVRHEGFHLSTILPALLVLAIIGWFSLFPVLIILRAPAWLMGIASLITAEGLWFFFTFVALLLYSTLYRLLPRKRVYNYIIIHGAGLIDGKPTPLLRGRIEKAYSLWLHQNKQGKFVASGGQGSDEAVSEAQAIATYLMRVRDVPAEQILLEDKSTTTFENLSYSREIISADWSSDEPYRTALVTSDYHVFRASEYAHQLGMKADGVGSHTRAYYWPTAFIREFIAITKAHWMPYLVIAILSLIPMAISLIR</sequence>
<feature type="transmembrane region" description="Helical" evidence="1">
    <location>
        <begin position="61"/>
        <end position="82"/>
    </location>
</feature>
<comment type="caution">
    <text evidence="3">The sequence shown here is derived from an EMBL/GenBank/DDBJ whole genome shotgun (WGS) entry which is preliminary data.</text>
</comment>
<protein>
    <recommendedName>
        <fullName evidence="2">DUF218 domain-containing protein</fullName>
    </recommendedName>
</protein>
<dbReference type="GO" id="GO:0005886">
    <property type="term" value="C:plasma membrane"/>
    <property type="evidence" value="ECO:0007669"/>
    <property type="project" value="TreeGrafter"/>
</dbReference>
<dbReference type="OrthoDB" id="9782395at2"/>
<dbReference type="Proteomes" id="UP000228976">
    <property type="component" value="Unassembled WGS sequence"/>
</dbReference>
<dbReference type="CDD" id="cd06259">
    <property type="entry name" value="YdcF-like"/>
    <property type="match status" value="1"/>
</dbReference>
<feature type="transmembrane region" description="Helical" evidence="1">
    <location>
        <begin position="94"/>
        <end position="115"/>
    </location>
</feature>
<feature type="transmembrane region" description="Helical" evidence="1">
    <location>
        <begin position="36"/>
        <end position="55"/>
    </location>
</feature>
<keyword evidence="1" id="KW-1133">Transmembrane helix</keyword>
<accession>A0A261FAN2</accession>
<keyword evidence="1" id="KW-0472">Membrane</keyword>
<dbReference type="PANTHER" id="PTHR30336:SF18">
    <property type="entry name" value="MEMBRANE PROTEIN"/>
    <property type="match status" value="1"/>
</dbReference>
<feature type="transmembrane region" description="Helical" evidence="1">
    <location>
        <begin position="6"/>
        <end position="24"/>
    </location>
</feature>
<name>A0A261FAN2_9BIFI</name>
<dbReference type="EMBL" id="MWWU01000002">
    <property type="protein sequence ID" value="OZG56211.1"/>
    <property type="molecule type" value="Genomic_DNA"/>
</dbReference>
<evidence type="ECO:0000313" key="3">
    <source>
        <dbReference type="EMBL" id="OZG56211.1"/>
    </source>
</evidence>
<dbReference type="AlphaFoldDB" id="A0A261FAN2"/>
<dbReference type="GO" id="GO:0000270">
    <property type="term" value="P:peptidoglycan metabolic process"/>
    <property type="evidence" value="ECO:0007669"/>
    <property type="project" value="TreeGrafter"/>
</dbReference>
<dbReference type="InterPro" id="IPR051599">
    <property type="entry name" value="Cell_Envelope_Assoc"/>
</dbReference>
<evidence type="ECO:0000259" key="2">
    <source>
        <dbReference type="Pfam" id="PF02698"/>
    </source>
</evidence>
<feature type="transmembrane region" description="Helical" evidence="1">
    <location>
        <begin position="314"/>
        <end position="333"/>
    </location>
</feature>
<dbReference type="Gene3D" id="3.40.50.620">
    <property type="entry name" value="HUPs"/>
    <property type="match status" value="1"/>
</dbReference>